<dbReference type="PANTHER" id="PTHR32060">
    <property type="entry name" value="TAIL-SPECIFIC PROTEASE"/>
    <property type="match status" value="1"/>
</dbReference>
<accession>A0A433HSU8</accession>
<reference evidence="10 11" key="1">
    <citation type="submission" date="2018-12" db="EMBL/GenBank/DDBJ databases">
        <title>Bacillus chawlae sp. nov., Bacillus glennii sp. nov., and Bacillus saganii sp. nov. Isolated from the Vehicle Assembly Building at Kennedy Space Center where the Viking Spacecraft were Assembled.</title>
        <authorList>
            <person name="Seuylemezian A."/>
            <person name="Vaishampayan P."/>
        </authorList>
    </citation>
    <scope>NUCLEOTIDE SEQUENCE [LARGE SCALE GENOMIC DNA]</scope>
    <source>
        <strain evidence="10 11">L5</strain>
    </source>
</reference>
<comment type="catalytic activity">
    <reaction evidence="5">
        <text>The enzyme shows specific recognition of a C-terminal tripeptide, Xaa-Yaa-Zaa, in which Xaa is preferably Ala or Leu, Yaa is preferably Ala or Tyr, and Zaa is preferably Ala, but then cleaves at a variable distance from the C-terminus. A typical cleavage is -Ala-Ala-|-Arg-Ala-Ala-Lys-Glu-Asn-Tyr-Ala-Leu-Ala-Ala.</text>
        <dbReference type="EC" id="3.4.21.102"/>
    </reaction>
</comment>
<dbReference type="InterPro" id="IPR036034">
    <property type="entry name" value="PDZ_sf"/>
</dbReference>
<name>A0A433HSU8_9BACI</name>
<keyword evidence="2 7" id="KW-0645">Protease</keyword>
<dbReference type="SUPFAM" id="SSF50156">
    <property type="entry name" value="PDZ domain-like"/>
    <property type="match status" value="1"/>
</dbReference>
<evidence type="ECO:0000313" key="10">
    <source>
        <dbReference type="EMBL" id="RUQ31391.1"/>
    </source>
</evidence>
<dbReference type="InterPro" id="IPR029045">
    <property type="entry name" value="ClpP/crotonase-like_dom_sf"/>
</dbReference>
<dbReference type="InterPro" id="IPR036365">
    <property type="entry name" value="PGBD-like_sf"/>
</dbReference>
<organism evidence="10 11">
    <name type="scientific">Peribacillus cavernae</name>
    <dbReference type="NCBI Taxonomy" id="1674310"/>
    <lineage>
        <taxon>Bacteria</taxon>
        <taxon>Bacillati</taxon>
        <taxon>Bacillota</taxon>
        <taxon>Bacilli</taxon>
        <taxon>Bacillales</taxon>
        <taxon>Bacillaceae</taxon>
        <taxon>Peribacillus</taxon>
    </lineage>
</organism>
<dbReference type="FunFam" id="3.30.750.44:FF:000001">
    <property type="entry name" value="S41 family peptidase"/>
    <property type="match status" value="1"/>
</dbReference>
<keyword evidence="8" id="KW-0732">Signal</keyword>
<dbReference type="RefSeq" id="WP_126863414.1">
    <property type="nucleotide sequence ID" value="NZ_JAUSTX010000004.1"/>
</dbReference>
<dbReference type="EC" id="3.4.21.102" evidence="6"/>
<dbReference type="InterPro" id="IPR002477">
    <property type="entry name" value="Peptidoglycan-bd-like"/>
</dbReference>
<evidence type="ECO:0000256" key="8">
    <source>
        <dbReference type="SAM" id="SignalP"/>
    </source>
</evidence>
<dbReference type="SUPFAM" id="SSF47090">
    <property type="entry name" value="PGBD-like"/>
    <property type="match status" value="1"/>
</dbReference>
<evidence type="ECO:0000256" key="4">
    <source>
        <dbReference type="ARBA" id="ARBA00022825"/>
    </source>
</evidence>
<evidence type="ECO:0000256" key="1">
    <source>
        <dbReference type="ARBA" id="ARBA00009179"/>
    </source>
</evidence>
<evidence type="ECO:0000256" key="2">
    <source>
        <dbReference type="ARBA" id="ARBA00022670"/>
    </source>
</evidence>
<dbReference type="InterPro" id="IPR055210">
    <property type="entry name" value="CtpA/B_N"/>
</dbReference>
<dbReference type="Pfam" id="PF01471">
    <property type="entry name" value="PG_binding_1"/>
    <property type="match status" value="1"/>
</dbReference>
<dbReference type="PANTHER" id="PTHR32060:SF29">
    <property type="entry name" value="CARBOXY-TERMINAL PROCESSING PROTEASE CTPB"/>
    <property type="match status" value="1"/>
</dbReference>
<dbReference type="AlphaFoldDB" id="A0A433HSU8"/>
<dbReference type="CDD" id="cd07560">
    <property type="entry name" value="Peptidase_S41_CPP"/>
    <property type="match status" value="1"/>
</dbReference>
<proteinExistence type="inferred from homology"/>
<dbReference type="InterPro" id="IPR036366">
    <property type="entry name" value="PGBDSf"/>
</dbReference>
<evidence type="ECO:0000256" key="6">
    <source>
        <dbReference type="ARBA" id="ARBA00066637"/>
    </source>
</evidence>
<protein>
    <recommendedName>
        <fullName evidence="6">C-terminal processing peptidase</fullName>
        <ecNumber evidence="6">3.4.21.102</ecNumber>
    </recommendedName>
</protein>
<comment type="similarity">
    <text evidence="1 7">Belongs to the peptidase S41A family.</text>
</comment>
<evidence type="ECO:0000256" key="5">
    <source>
        <dbReference type="ARBA" id="ARBA00051784"/>
    </source>
</evidence>
<comment type="caution">
    <text evidence="10">The sequence shown here is derived from an EMBL/GenBank/DDBJ whole genome shotgun (WGS) entry which is preliminary data.</text>
</comment>
<dbReference type="NCBIfam" id="TIGR00225">
    <property type="entry name" value="prc"/>
    <property type="match status" value="1"/>
</dbReference>
<gene>
    <name evidence="10" type="ORF">ELQ35_03305</name>
</gene>
<dbReference type="GO" id="GO:0030288">
    <property type="term" value="C:outer membrane-bounded periplasmic space"/>
    <property type="evidence" value="ECO:0007669"/>
    <property type="project" value="TreeGrafter"/>
</dbReference>
<feature type="signal peptide" evidence="8">
    <location>
        <begin position="1"/>
        <end position="19"/>
    </location>
</feature>
<dbReference type="InterPro" id="IPR001478">
    <property type="entry name" value="PDZ"/>
</dbReference>
<sequence length="492" mass="54203">MSKKWVFPLVVVLSLSTGAAGGVFVTSQSQGDNFKQLLWGTENEANPDRKESVATDIKLEKVEQAYDLISHQYVEKVKKEQLVEGAIQGMLSTLKDPYSTYMNEETAKQFSQTLDSSFEGIGTEIGMEDGKIIIVAPYKDSPAEKAGLKPKDQLLKVNGESVEGLDLNETSLKIRGKKGSKITLEIKRAGASEPITLKVVRDEIPVETVYSSIKEENGENIGYIELTTFSEGTAADFKKQLKALEKKGIKGLVIDVRGNPGGLLSSVEKILGLFITKDKPYLQIAQRNGETQTFFTNLKEEKKYPVAVLTDKGSASAAEILAGALNEAGDYALIGEKTFGKGTVQQAVPMGDGSNIKLTLFKWLTPEGNWIHKKGIEPTIEVHQPDYFNAHPLQVDKTFKRDMTNGQIQHAQRMLKGLGFEPGRNDGYYDLKTEIAIKAFQQDQNLKVTGEIDQETAAKLEDAIIEKVRDEDNDVQLKTALLYIAKSSASMK</sequence>
<dbReference type="GO" id="GO:0006508">
    <property type="term" value="P:proteolysis"/>
    <property type="evidence" value="ECO:0007669"/>
    <property type="project" value="UniProtKB-KW"/>
</dbReference>
<dbReference type="SMART" id="SM00245">
    <property type="entry name" value="TSPc"/>
    <property type="match status" value="1"/>
</dbReference>
<feature type="chain" id="PRO_5038798249" description="C-terminal processing peptidase" evidence="8">
    <location>
        <begin position="20"/>
        <end position="492"/>
    </location>
</feature>
<dbReference type="Gene3D" id="3.90.226.10">
    <property type="entry name" value="2-enoyl-CoA Hydratase, Chain A, domain 1"/>
    <property type="match status" value="1"/>
</dbReference>
<dbReference type="GO" id="GO:0007165">
    <property type="term" value="P:signal transduction"/>
    <property type="evidence" value="ECO:0007669"/>
    <property type="project" value="TreeGrafter"/>
</dbReference>
<dbReference type="Gene3D" id="2.30.42.10">
    <property type="match status" value="1"/>
</dbReference>
<dbReference type="CDD" id="cd06782">
    <property type="entry name" value="cpPDZ_CPP-like"/>
    <property type="match status" value="1"/>
</dbReference>
<dbReference type="Pfam" id="PF17820">
    <property type="entry name" value="PDZ_6"/>
    <property type="match status" value="1"/>
</dbReference>
<dbReference type="Pfam" id="PF22694">
    <property type="entry name" value="CtpB_N-like"/>
    <property type="match status" value="1"/>
</dbReference>
<evidence type="ECO:0000313" key="11">
    <source>
        <dbReference type="Proteomes" id="UP000267430"/>
    </source>
</evidence>
<dbReference type="SMART" id="SM00228">
    <property type="entry name" value="PDZ"/>
    <property type="match status" value="1"/>
</dbReference>
<keyword evidence="11" id="KW-1185">Reference proteome</keyword>
<dbReference type="InterPro" id="IPR004447">
    <property type="entry name" value="Peptidase_S41A"/>
</dbReference>
<evidence type="ECO:0000256" key="3">
    <source>
        <dbReference type="ARBA" id="ARBA00022801"/>
    </source>
</evidence>
<dbReference type="Pfam" id="PF03572">
    <property type="entry name" value="Peptidase_S41"/>
    <property type="match status" value="1"/>
</dbReference>
<dbReference type="Proteomes" id="UP000267430">
    <property type="component" value="Unassembled WGS sequence"/>
</dbReference>
<dbReference type="PROSITE" id="PS50106">
    <property type="entry name" value="PDZ"/>
    <property type="match status" value="1"/>
</dbReference>
<dbReference type="InterPro" id="IPR005151">
    <property type="entry name" value="Tail-specific_protease"/>
</dbReference>
<keyword evidence="3 7" id="KW-0378">Hydrolase</keyword>
<dbReference type="OrthoDB" id="9812068at2"/>
<dbReference type="Gene3D" id="1.10.101.10">
    <property type="entry name" value="PGBD-like superfamily/PGBD"/>
    <property type="match status" value="1"/>
</dbReference>
<evidence type="ECO:0000256" key="7">
    <source>
        <dbReference type="RuleBase" id="RU004404"/>
    </source>
</evidence>
<evidence type="ECO:0000259" key="9">
    <source>
        <dbReference type="PROSITE" id="PS50106"/>
    </source>
</evidence>
<dbReference type="EMBL" id="RYZZ01000005">
    <property type="protein sequence ID" value="RUQ31391.1"/>
    <property type="molecule type" value="Genomic_DNA"/>
</dbReference>
<dbReference type="Gene3D" id="3.30.750.44">
    <property type="match status" value="1"/>
</dbReference>
<dbReference type="SUPFAM" id="SSF52096">
    <property type="entry name" value="ClpP/crotonase"/>
    <property type="match status" value="1"/>
</dbReference>
<dbReference type="GO" id="GO:0004252">
    <property type="term" value="F:serine-type endopeptidase activity"/>
    <property type="evidence" value="ECO:0007669"/>
    <property type="project" value="UniProtKB-EC"/>
</dbReference>
<dbReference type="InterPro" id="IPR041489">
    <property type="entry name" value="PDZ_6"/>
</dbReference>
<dbReference type="FunFam" id="2.30.42.10:FF:000063">
    <property type="entry name" value="Peptidase, S41 family"/>
    <property type="match status" value="1"/>
</dbReference>
<feature type="domain" description="PDZ" evidence="9">
    <location>
        <begin position="111"/>
        <end position="175"/>
    </location>
</feature>
<keyword evidence="4 7" id="KW-0720">Serine protease</keyword>